<comment type="function">
    <text evidence="12">Initiates the restart of stalled replication forks, which reloads the replicative helicase on sites other than the origin of replication. Recognizes and binds to abandoned replication forks and remodels them to uncover a helicase loading site. Promotes assembly of the primosome at these replication forks.</text>
</comment>
<dbReference type="Gene3D" id="3.40.50.300">
    <property type="entry name" value="P-loop containing nucleotide triphosphate hydrolases"/>
    <property type="match status" value="2"/>
</dbReference>
<protein>
    <recommendedName>
        <fullName evidence="12">Replication restart protein PriA</fullName>
    </recommendedName>
    <alternativeName>
        <fullName evidence="12">ATP-dependent DNA helicase PriA</fullName>
        <ecNumber evidence="12">5.6.2.4</ecNumber>
    </alternativeName>
    <alternativeName>
        <fullName evidence="12">DNA 3'-5' helicase PriA</fullName>
    </alternativeName>
</protein>
<dbReference type="InterPro" id="IPR040498">
    <property type="entry name" value="PriA_CRR"/>
</dbReference>
<comment type="cofactor">
    <cofactor evidence="12">
        <name>Zn(2+)</name>
        <dbReference type="ChEBI" id="CHEBI:29105"/>
    </cofactor>
    <text evidence="12">Binds 2 zinc ions per subunit.</text>
</comment>
<evidence type="ECO:0000313" key="16">
    <source>
        <dbReference type="Proteomes" id="UP000593890"/>
    </source>
</evidence>
<keyword evidence="8 12" id="KW-0067">ATP-binding</keyword>
<keyword evidence="5 12" id="KW-0378">Hydrolase</keyword>
<dbReference type="InterPro" id="IPR005259">
    <property type="entry name" value="PriA"/>
</dbReference>
<keyword evidence="7 12" id="KW-0862">Zinc</keyword>
<evidence type="ECO:0000256" key="8">
    <source>
        <dbReference type="ARBA" id="ARBA00022840"/>
    </source>
</evidence>
<evidence type="ECO:0000256" key="5">
    <source>
        <dbReference type="ARBA" id="ARBA00022801"/>
    </source>
</evidence>
<dbReference type="SMART" id="SM00490">
    <property type="entry name" value="HELICc"/>
    <property type="match status" value="1"/>
</dbReference>
<feature type="binding site" evidence="12">
    <location>
        <position position="553"/>
    </location>
    <ligand>
        <name>Zn(2+)</name>
        <dbReference type="ChEBI" id="CHEBI:29105"/>
        <label>2</label>
    </ligand>
</feature>
<dbReference type="InterPro" id="IPR041222">
    <property type="entry name" value="PriA_3primeBD"/>
</dbReference>
<feature type="binding site" evidence="12">
    <location>
        <position position="535"/>
    </location>
    <ligand>
        <name>Zn(2+)</name>
        <dbReference type="ChEBI" id="CHEBI:29105"/>
        <label>2</label>
    </ligand>
</feature>
<dbReference type="CDD" id="cd18804">
    <property type="entry name" value="SF2_C_priA"/>
    <property type="match status" value="1"/>
</dbReference>
<feature type="binding site" evidence="12">
    <location>
        <position position="550"/>
    </location>
    <ligand>
        <name>Zn(2+)</name>
        <dbReference type="ChEBI" id="CHEBI:29105"/>
        <label>2</label>
    </ligand>
</feature>
<dbReference type="CDD" id="cd17929">
    <property type="entry name" value="DEXHc_priA"/>
    <property type="match status" value="1"/>
</dbReference>
<dbReference type="GO" id="GO:0008270">
    <property type="term" value="F:zinc ion binding"/>
    <property type="evidence" value="ECO:0007669"/>
    <property type="project" value="UniProtKB-UniRule"/>
</dbReference>
<evidence type="ECO:0000256" key="1">
    <source>
        <dbReference type="ARBA" id="ARBA00022515"/>
    </source>
</evidence>
<name>A0A7I8D007_9FIRM</name>
<evidence type="ECO:0000256" key="6">
    <source>
        <dbReference type="ARBA" id="ARBA00022806"/>
    </source>
</evidence>
<dbReference type="EMBL" id="AP023321">
    <property type="protein sequence ID" value="BCI60087.1"/>
    <property type="molecule type" value="Genomic_DNA"/>
</dbReference>
<dbReference type="Pfam" id="PF00270">
    <property type="entry name" value="DEAD"/>
    <property type="match status" value="1"/>
</dbReference>
<dbReference type="RefSeq" id="WP_215533576.1">
    <property type="nucleotide sequence ID" value="NZ_AP023321.1"/>
</dbReference>
<dbReference type="GO" id="GO:1990077">
    <property type="term" value="C:primosome complex"/>
    <property type="evidence" value="ECO:0007669"/>
    <property type="project" value="UniProtKB-UniRule"/>
</dbReference>
<comment type="similarity">
    <text evidence="12">Belongs to the helicase family. PriA subfamily.</text>
</comment>
<evidence type="ECO:0000256" key="2">
    <source>
        <dbReference type="ARBA" id="ARBA00022705"/>
    </source>
</evidence>
<keyword evidence="2 12" id="KW-0235">DNA replication</keyword>
<dbReference type="InterPro" id="IPR041236">
    <property type="entry name" value="PriA_C"/>
</dbReference>
<dbReference type="KEGG" id="sman:C12CBH8_07260"/>
<dbReference type="GO" id="GO:0043138">
    <property type="term" value="F:3'-5' DNA helicase activity"/>
    <property type="evidence" value="ECO:0007669"/>
    <property type="project" value="UniProtKB-EC"/>
</dbReference>
<dbReference type="Gene3D" id="3.40.1440.60">
    <property type="entry name" value="PriA, 3(prime) DNA-binding domain"/>
    <property type="match status" value="1"/>
</dbReference>
<keyword evidence="10 12" id="KW-0413">Isomerase</keyword>
<dbReference type="SUPFAM" id="SSF52540">
    <property type="entry name" value="P-loop containing nucleoside triphosphate hydrolases"/>
    <property type="match status" value="2"/>
</dbReference>
<evidence type="ECO:0000259" key="13">
    <source>
        <dbReference type="PROSITE" id="PS51192"/>
    </source>
</evidence>
<dbReference type="HAMAP" id="MF_00983">
    <property type="entry name" value="PriA"/>
    <property type="match status" value="1"/>
</dbReference>
<dbReference type="FunFam" id="3.40.50.300:FF:000489">
    <property type="entry name" value="Primosome assembly protein PriA"/>
    <property type="match status" value="1"/>
</dbReference>
<evidence type="ECO:0000256" key="11">
    <source>
        <dbReference type="ARBA" id="ARBA00048988"/>
    </source>
</evidence>
<dbReference type="InterPro" id="IPR014001">
    <property type="entry name" value="Helicase_ATP-bd"/>
</dbReference>
<keyword evidence="6 12" id="KW-0347">Helicase</keyword>
<keyword evidence="3 12" id="KW-0479">Metal-binding</keyword>
<feature type="binding site" evidence="12">
    <location>
        <position position="526"/>
    </location>
    <ligand>
        <name>Zn(2+)</name>
        <dbReference type="ChEBI" id="CHEBI:29105"/>
        <label>1</label>
    </ligand>
</feature>
<gene>
    <name evidence="12 15" type="primary">priA</name>
    <name evidence="15" type="ORF">C12CBH8_07260</name>
</gene>
<dbReference type="EC" id="5.6.2.4" evidence="12"/>
<dbReference type="InterPro" id="IPR011545">
    <property type="entry name" value="DEAD/DEAH_box_helicase_dom"/>
</dbReference>
<feature type="domain" description="Helicase ATP-binding" evidence="13">
    <location>
        <begin position="297"/>
        <end position="463"/>
    </location>
</feature>
<dbReference type="Pfam" id="PF17764">
    <property type="entry name" value="PriA_3primeBD"/>
    <property type="match status" value="1"/>
</dbReference>
<dbReference type="NCBIfam" id="TIGR00595">
    <property type="entry name" value="priA"/>
    <property type="match status" value="1"/>
</dbReference>
<dbReference type="InterPro" id="IPR027417">
    <property type="entry name" value="P-loop_NTPase"/>
</dbReference>
<evidence type="ECO:0000256" key="4">
    <source>
        <dbReference type="ARBA" id="ARBA00022741"/>
    </source>
</evidence>
<evidence type="ECO:0000256" key="10">
    <source>
        <dbReference type="ARBA" id="ARBA00023235"/>
    </source>
</evidence>
<dbReference type="GO" id="GO:0006270">
    <property type="term" value="P:DNA replication initiation"/>
    <property type="evidence" value="ECO:0007669"/>
    <property type="project" value="TreeGrafter"/>
</dbReference>
<dbReference type="Pfam" id="PF00271">
    <property type="entry name" value="Helicase_C"/>
    <property type="match status" value="1"/>
</dbReference>
<keyword evidence="1 12" id="KW-0639">Primosome</keyword>
<dbReference type="GO" id="GO:0006302">
    <property type="term" value="P:double-strand break repair"/>
    <property type="evidence" value="ECO:0007669"/>
    <property type="project" value="InterPro"/>
</dbReference>
<evidence type="ECO:0000313" key="15">
    <source>
        <dbReference type="EMBL" id="BCI60087.1"/>
    </source>
</evidence>
<keyword evidence="9 12" id="KW-0238">DNA-binding</keyword>
<comment type="catalytic activity">
    <reaction evidence="12">
        <text>Couples ATP hydrolysis with the unwinding of duplex DNA by translocating in the 3'-5' direction.</text>
        <dbReference type="EC" id="5.6.2.4"/>
    </reaction>
</comment>
<dbReference type="InterPro" id="IPR042115">
    <property type="entry name" value="PriA_3primeBD_sf"/>
</dbReference>
<proteinExistence type="inferred from homology"/>
<dbReference type="SMART" id="SM00487">
    <property type="entry name" value="DEXDc"/>
    <property type="match status" value="1"/>
</dbReference>
<dbReference type="PROSITE" id="PS51194">
    <property type="entry name" value="HELICASE_CTER"/>
    <property type="match status" value="1"/>
</dbReference>
<dbReference type="GO" id="GO:0003677">
    <property type="term" value="F:DNA binding"/>
    <property type="evidence" value="ECO:0007669"/>
    <property type="project" value="UniProtKB-UniRule"/>
</dbReference>
<evidence type="ECO:0000256" key="9">
    <source>
        <dbReference type="ARBA" id="ARBA00023125"/>
    </source>
</evidence>
<dbReference type="Pfam" id="PF18074">
    <property type="entry name" value="PriA_C"/>
    <property type="match status" value="1"/>
</dbReference>
<keyword evidence="4 12" id="KW-0547">Nucleotide-binding</keyword>
<sequence length="823" mass="91351">MTLSTPAASIANVAVEGTAFHFDKLYGYRIPVELMGQVQPGCRVVVPFGMGNRKRQGLVMSLGETADVEKIKPLHSLLDEKPVLSQELLQLAAWLKQKTYCTTFESAKAMLPAGINVNLSVSYCAAPDVDPEKLETLSDDGKRLVEMLRRSRAMVTRSRLLKVMGLDEKSRLPDELAEQGVIMRSDSAVRRVGDLTVRMARLCDPQSAEELLSGSDLTPKQKNVVRFLQEAGTASIKEIGYFAFCGPGVVTALERKGVVLCYQHQVYRNPFRDQVQGPASPIQLTQSQQDVFDRLLAQIRAGGGVSLLHGITGSGKTQVFLRLAQEVVESGRSVIVMVPEISLTPQTMQLFYTRFGSRVAVIHSGLSLGERLDEWKRIKNGEAPVIVGTRSAVFAPCENIGLIIMDEEQESSYKSEAAPRFHAKDVAKFRAKWHKAQLLLCSATPSLTSYYAAKQGRYSLHQLKERYGDAVLPKVEIVDMRGESPGSGSISEALREALEQNLEAGNQSILLLNRRGYNTFASCLSCGEVISCPYCSISMTYHAANGRLMCHYCGHSQEVPSVCPHCGEGHIQYTGFGTQRVEQELQELLPSARIVRMDTDTTMSHLSHESKLKAFAQGQYDIMIGTQMVAKGLDFEKVTLVGVILADQPLYNDDYRSYERTFALLTQVVGRAGRRGTKGRAIIQTYIPDHPILHLAAAQDYEAFYETEIATRKMMLYPPFCDICMVGFLGIKEQKVADSAHYFLQRFADAASRDYSDLPLQVLGPAPASIARVNGKYRYRLIVKCRDGRRFRQLMALLLTDFGKKREYSDVTAFADMNPEGIL</sequence>
<dbReference type="GO" id="GO:0016787">
    <property type="term" value="F:hydrolase activity"/>
    <property type="evidence" value="ECO:0007669"/>
    <property type="project" value="UniProtKB-KW"/>
</dbReference>
<organism evidence="15 16">
    <name type="scientific">Solibaculum mannosilyticum</name>
    <dbReference type="NCBI Taxonomy" id="2780922"/>
    <lineage>
        <taxon>Bacteria</taxon>
        <taxon>Bacillati</taxon>
        <taxon>Bacillota</taxon>
        <taxon>Clostridia</taxon>
        <taxon>Eubacteriales</taxon>
        <taxon>Oscillospiraceae</taxon>
        <taxon>Solibaculum</taxon>
    </lineage>
</organism>
<comment type="catalytic activity">
    <reaction evidence="11 12">
        <text>ATP + H2O = ADP + phosphate + H(+)</text>
        <dbReference type="Rhea" id="RHEA:13065"/>
        <dbReference type="ChEBI" id="CHEBI:15377"/>
        <dbReference type="ChEBI" id="CHEBI:15378"/>
        <dbReference type="ChEBI" id="CHEBI:30616"/>
        <dbReference type="ChEBI" id="CHEBI:43474"/>
        <dbReference type="ChEBI" id="CHEBI:456216"/>
        <dbReference type="EC" id="5.6.2.4"/>
    </reaction>
</comment>
<feature type="binding site" evidence="12">
    <location>
        <position position="532"/>
    </location>
    <ligand>
        <name>Zn(2+)</name>
        <dbReference type="ChEBI" id="CHEBI:29105"/>
        <label>2</label>
    </ligand>
</feature>
<feature type="binding site" evidence="12">
    <location>
        <position position="566"/>
    </location>
    <ligand>
        <name>Zn(2+)</name>
        <dbReference type="ChEBI" id="CHEBI:29105"/>
        <label>1</label>
    </ligand>
</feature>
<accession>A0A7I8D007</accession>
<dbReference type="GO" id="GO:0005524">
    <property type="term" value="F:ATP binding"/>
    <property type="evidence" value="ECO:0007669"/>
    <property type="project" value="UniProtKB-UniRule"/>
</dbReference>
<feature type="binding site" evidence="12">
    <location>
        <position position="563"/>
    </location>
    <ligand>
        <name>Zn(2+)</name>
        <dbReference type="ChEBI" id="CHEBI:29105"/>
        <label>1</label>
    </ligand>
</feature>
<evidence type="ECO:0000256" key="12">
    <source>
        <dbReference type="HAMAP-Rule" id="MF_00983"/>
    </source>
</evidence>
<dbReference type="AlphaFoldDB" id="A0A7I8D007"/>
<feature type="domain" description="Helicase C-terminal" evidence="14">
    <location>
        <begin position="558"/>
        <end position="715"/>
    </location>
</feature>
<dbReference type="Pfam" id="PF18319">
    <property type="entry name" value="Zn_ribbon_PriA"/>
    <property type="match status" value="1"/>
</dbReference>
<evidence type="ECO:0000256" key="7">
    <source>
        <dbReference type="ARBA" id="ARBA00022833"/>
    </source>
</evidence>
<evidence type="ECO:0000259" key="14">
    <source>
        <dbReference type="PROSITE" id="PS51194"/>
    </source>
</evidence>
<feature type="binding site" evidence="12">
    <location>
        <position position="523"/>
    </location>
    <ligand>
        <name>Zn(2+)</name>
        <dbReference type="ChEBI" id="CHEBI:29105"/>
        <label>1</label>
    </ligand>
</feature>
<dbReference type="PANTHER" id="PTHR30580:SF0">
    <property type="entry name" value="PRIMOSOMAL PROTEIN N"/>
    <property type="match status" value="1"/>
</dbReference>
<dbReference type="PANTHER" id="PTHR30580">
    <property type="entry name" value="PRIMOSOMAL PROTEIN N"/>
    <property type="match status" value="1"/>
</dbReference>
<dbReference type="InterPro" id="IPR001650">
    <property type="entry name" value="Helicase_C-like"/>
</dbReference>
<dbReference type="Proteomes" id="UP000593890">
    <property type="component" value="Chromosome"/>
</dbReference>
<dbReference type="PROSITE" id="PS51192">
    <property type="entry name" value="HELICASE_ATP_BIND_1"/>
    <property type="match status" value="1"/>
</dbReference>
<dbReference type="FunFam" id="3.40.1440.60:FF:000001">
    <property type="entry name" value="Primosomal protein N"/>
    <property type="match status" value="1"/>
</dbReference>
<evidence type="ECO:0000256" key="3">
    <source>
        <dbReference type="ARBA" id="ARBA00022723"/>
    </source>
</evidence>
<dbReference type="GO" id="GO:0006269">
    <property type="term" value="P:DNA replication, synthesis of primer"/>
    <property type="evidence" value="ECO:0007669"/>
    <property type="project" value="UniProtKB-KW"/>
</dbReference>
<reference evidence="16" key="1">
    <citation type="submission" date="2020-07" db="EMBL/GenBank/DDBJ databases">
        <title>Complete genome sequencing of Clostridia bacterium strain 12CBH8.</title>
        <authorList>
            <person name="Sakamoto M."/>
            <person name="Murakami T."/>
            <person name="Mori H."/>
        </authorList>
    </citation>
    <scope>NUCLEOTIDE SEQUENCE [LARGE SCALE GENOMIC DNA]</scope>
    <source>
        <strain evidence="16">12CBH8</strain>
    </source>
</reference>
<dbReference type="GO" id="GO:0006310">
    <property type="term" value="P:DNA recombination"/>
    <property type="evidence" value="ECO:0007669"/>
    <property type="project" value="InterPro"/>
</dbReference>
<comment type="subunit">
    <text evidence="12">Component of the replication restart primosome.</text>
</comment>
<keyword evidence="16" id="KW-1185">Reference proteome</keyword>